<dbReference type="GO" id="GO:0032968">
    <property type="term" value="P:positive regulation of transcription elongation by RNA polymerase II"/>
    <property type="evidence" value="ECO:0007669"/>
    <property type="project" value="TreeGrafter"/>
</dbReference>
<evidence type="ECO:0000256" key="1">
    <source>
        <dbReference type="SAM" id="MobiDB-lite"/>
    </source>
</evidence>
<name>A0A0L0G4F2_9EUKA</name>
<proteinExistence type="predicted"/>
<dbReference type="RefSeq" id="XP_014157671.1">
    <property type="nucleotide sequence ID" value="XM_014302196.1"/>
</dbReference>
<dbReference type="PANTHER" id="PTHR23146:SF0">
    <property type="entry name" value="RNA POLYMERASE-ASSOCIATED PROTEIN LEO1"/>
    <property type="match status" value="1"/>
</dbReference>
<dbReference type="PANTHER" id="PTHR23146">
    <property type="entry name" value="LEO1 PROTEIN"/>
    <property type="match status" value="1"/>
</dbReference>
<dbReference type="STRING" id="667725.A0A0L0G4F2"/>
<feature type="compositionally biased region" description="Basic and acidic residues" evidence="1">
    <location>
        <begin position="172"/>
        <end position="192"/>
    </location>
</feature>
<dbReference type="OrthoDB" id="20844at2759"/>
<dbReference type="GeneID" id="25904497"/>
<reference evidence="2 3" key="1">
    <citation type="submission" date="2011-02" db="EMBL/GenBank/DDBJ databases">
        <title>The Genome Sequence of Sphaeroforma arctica JP610.</title>
        <authorList>
            <consortium name="The Broad Institute Genome Sequencing Platform"/>
            <person name="Russ C."/>
            <person name="Cuomo C."/>
            <person name="Young S.K."/>
            <person name="Zeng Q."/>
            <person name="Gargeya S."/>
            <person name="Alvarado L."/>
            <person name="Berlin A."/>
            <person name="Chapman S.B."/>
            <person name="Chen Z."/>
            <person name="Freedman E."/>
            <person name="Gellesch M."/>
            <person name="Goldberg J."/>
            <person name="Griggs A."/>
            <person name="Gujja S."/>
            <person name="Heilman E."/>
            <person name="Heiman D."/>
            <person name="Howarth C."/>
            <person name="Mehta T."/>
            <person name="Neiman D."/>
            <person name="Pearson M."/>
            <person name="Roberts A."/>
            <person name="Saif S."/>
            <person name="Shea T."/>
            <person name="Shenoy N."/>
            <person name="Sisk P."/>
            <person name="Stolte C."/>
            <person name="Sykes S."/>
            <person name="White J."/>
            <person name="Yandava C."/>
            <person name="Burger G."/>
            <person name="Gray M.W."/>
            <person name="Holland P.W.H."/>
            <person name="King N."/>
            <person name="Lang F.B.F."/>
            <person name="Roger A.J."/>
            <person name="Ruiz-Trillo I."/>
            <person name="Haas B."/>
            <person name="Nusbaum C."/>
            <person name="Birren B."/>
        </authorList>
    </citation>
    <scope>NUCLEOTIDE SEQUENCE [LARGE SCALE GENOMIC DNA]</scope>
    <source>
        <strain evidence="2 3">JP610</strain>
    </source>
</reference>
<organism evidence="2 3">
    <name type="scientific">Sphaeroforma arctica JP610</name>
    <dbReference type="NCBI Taxonomy" id="667725"/>
    <lineage>
        <taxon>Eukaryota</taxon>
        <taxon>Ichthyosporea</taxon>
        <taxon>Ichthyophonida</taxon>
        <taxon>Sphaeroforma</taxon>
    </lineage>
</organism>
<dbReference type="GO" id="GO:1990269">
    <property type="term" value="F:RNA polymerase II C-terminal domain phosphoserine binding"/>
    <property type="evidence" value="ECO:0007669"/>
    <property type="project" value="TreeGrafter"/>
</dbReference>
<dbReference type="eggNOG" id="KOG2428">
    <property type="taxonomic scope" value="Eukaryota"/>
</dbReference>
<feature type="region of interest" description="Disordered" evidence="1">
    <location>
        <begin position="172"/>
        <end position="311"/>
    </location>
</feature>
<sequence length="311" mass="35393">MVVSTARYVLTFLFGRVPKFLSFEQQPFTEDTYIEEVAPNTQEGRAQCRLFVNNTVRWRHVVDRDGKQVIDPTTGDPKMESNARFVKWDDGSSSLVIGDEVIDVAEKSIHEGNTHIFMRSKPSLYAETVVTHKYTFAPASSNSLTHKIMKDKMASRYEKSTAIKTIVVSEDPTKTNRDLAKKEDEKNSVKRKLDNKRRKELMKQSKLNSRFLEDGQDDDFSSGSEEDFEQNVRAMKSISGKRRDDYSSDEEAEESRSESGGESDKERRLKNAKRAASDDDNSDSDDGKNKSKKKTRYSDDDDSGSDLFGDD</sequence>
<protein>
    <recommendedName>
        <fullName evidence="4">RNA polymerase-associated protein LEO1</fullName>
    </recommendedName>
</protein>
<dbReference type="EMBL" id="KQ241810">
    <property type="protein sequence ID" value="KNC83769.1"/>
    <property type="molecule type" value="Genomic_DNA"/>
</dbReference>
<accession>A0A0L0G4F2</accession>
<evidence type="ECO:0000313" key="3">
    <source>
        <dbReference type="Proteomes" id="UP000054560"/>
    </source>
</evidence>
<dbReference type="GO" id="GO:0006368">
    <property type="term" value="P:transcription elongation by RNA polymerase II"/>
    <property type="evidence" value="ECO:0007669"/>
    <property type="project" value="InterPro"/>
</dbReference>
<dbReference type="Proteomes" id="UP000054560">
    <property type="component" value="Unassembled WGS sequence"/>
</dbReference>
<evidence type="ECO:0000313" key="2">
    <source>
        <dbReference type="EMBL" id="KNC83769.1"/>
    </source>
</evidence>
<dbReference type="GO" id="GO:0016593">
    <property type="term" value="C:Cdc73/Paf1 complex"/>
    <property type="evidence" value="ECO:0007669"/>
    <property type="project" value="InterPro"/>
</dbReference>
<feature type="compositionally biased region" description="Acidic residues" evidence="1">
    <location>
        <begin position="299"/>
        <end position="311"/>
    </location>
</feature>
<feature type="compositionally biased region" description="Basic and acidic residues" evidence="1">
    <location>
        <begin position="254"/>
        <end position="269"/>
    </location>
</feature>
<feature type="compositionally biased region" description="Acidic residues" evidence="1">
    <location>
        <begin position="214"/>
        <end position="229"/>
    </location>
</feature>
<gene>
    <name evidence="2" type="ORF">SARC_03993</name>
</gene>
<keyword evidence="3" id="KW-1185">Reference proteome</keyword>
<evidence type="ECO:0008006" key="4">
    <source>
        <dbReference type="Google" id="ProtNLM"/>
    </source>
</evidence>
<dbReference type="Pfam" id="PF04004">
    <property type="entry name" value="Leo1"/>
    <property type="match status" value="1"/>
</dbReference>
<dbReference type="InterPro" id="IPR007149">
    <property type="entry name" value="Leo1"/>
</dbReference>
<dbReference type="AlphaFoldDB" id="A0A0L0G4F2"/>